<evidence type="ECO:0000313" key="2">
    <source>
        <dbReference type="Proteomes" id="UP000008783"/>
    </source>
</evidence>
<dbReference type="EMBL" id="DS990047">
    <property type="protein sequence ID" value="EHS63692.1"/>
    <property type="molecule type" value="Genomic_DNA"/>
</dbReference>
<dbReference type="InParanoid" id="H6QVP4"/>
<evidence type="ECO:0000313" key="1">
    <source>
        <dbReference type="EMBL" id="EHS63692.1"/>
    </source>
</evidence>
<protein>
    <submittedName>
        <fullName evidence="1">Uncharacterized protein</fullName>
    </submittedName>
</protein>
<dbReference type="AlphaFoldDB" id="H6QVP4"/>
<dbReference type="PANTHER" id="PTHR33096:SF1">
    <property type="entry name" value="CXC1-LIKE CYSTEINE CLUSTER ASSOCIATED WITH KDZ TRANSPOSASES DOMAIN-CONTAINING PROTEIN"/>
    <property type="match status" value="1"/>
</dbReference>
<dbReference type="KEGG" id="pgr:PGTG_22815"/>
<keyword evidence="2" id="KW-1185">Reference proteome</keyword>
<name>H6QVP4_PUCGT</name>
<proteinExistence type="predicted"/>
<sequence>METKLLIKSKVSKSKLYEAKVGVVELQRKWDQRGSGTRLQARFKKTMTAKMKLLKNKWISYDKKATDYNDSYANNVQMATPDFEEVKSMTLNDHFWNSGSITHPEEPWATDSNVQKGIEAYRLVSHCQDELRRISREARQAVKWAVKTGLDLDTMMKLLRDDLSQENVEYREGHEFLFNLCGKYNIPRSVIESIFGNIARRHCRTWMAWNSHCTELINWSRKYFESEEINPHNILQEWSSLIDSCQSIWEKLVTGESIFTEFENQEELHEEGLLEQEELQFLDAQQDDLIDLTMNNND</sequence>
<dbReference type="HOGENOM" id="CLU_081377_0_0_1"/>
<dbReference type="VEuPathDB" id="FungiDB:PGTG_22815"/>
<dbReference type="OrthoDB" id="2507030at2759"/>
<organism evidence="1 2">
    <name type="scientific">Puccinia graminis f. sp. tritici (strain CRL 75-36-700-3 / race SCCL)</name>
    <name type="common">Black stem rust fungus</name>
    <dbReference type="NCBI Taxonomy" id="418459"/>
    <lineage>
        <taxon>Eukaryota</taxon>
        <taxon>Fungi</taxon>
        <taxon>Dikarya</taxon>
        <taxon>Basidiomycota</taxon>
        <taxon>Pucciniomycotina</taxon>
        <taxon>Pucciniomycetes</taxon>
        <taxon>Pucciniales</taxon>
        <taxon>Pucciniaceae</taxon>
        <taxon>Puccinia</taxon>
    </lineage>
</organism>
<accession>H6QVP4</accession>
<gene>
    <name evidence="1" type="ORF">PGTG_22815</name>
</gene>
<dbReference type="GeneID" id="13541120"/>
<dbReference type="PANTHER" id="PTHR33096">
    <property type="entry name" value="CXC2 DOMAIN-CONTAINING PROTEIN"/>
    <property type="match status" value="1"/>
</dbReference>
<reference evidence="2" key="1">
    <citation type="journal article" date="2011" name="Proc. Natl. Acad. Sci. U.S.A.">
        <title>Obligate biotrophy features unraveled by the genomic analysis of rust fungi.</title>
        <authorList>
            <person name="Duplessis S."/>
            <person name="Cuomo C.A."/>
            <person name="Lin Y.-C."/>
            <person name="Aerts A."/>
            <person name="Tisserant E."/>
            <person name="Veneault-Fourrey C."/>
            <person name="Joly D.L."/>
            <person name="Hacquard S."/>
            <person name="Amselem J."/>
            <person name="Cantarel B.L."/>
            <person name="Chiu R."/>
            <person name="Coutinho P.M."/>
            <person name="Feau N."/>
            <person name="Field M."/>
            <person name="Frey P."/>
            <person name="Gelhaye E."/>
            <person name="Goldberg J."/>
            <person name="Grabherr M.G."/>
            <person name="Kodira C.D."/>
            <person name="Kohler A."/>
            <person name="Kuees U."/>
            <person name="Lindquist E.A."/>
            <person name="Lucas S.M."/>
            <person name="Mago R."/>
            <person name="Mauceli E."/>
            <person name="Morin E."/>
            <person name="Murat C."/>
            <person name="Pangilinan J.L."/>
            <person name="Park R."/>
            <person name="Pearson M."/>
            <person name="Quesneville H."/>
            <person name="Rouhier N."/>
            <person name="Sakthikumar S."/>
            <person name="Salamov A.A."/>
            <person name="Schmutz J."/>
            <person name="Selles B."/>
            <person name="Shapiro H."/>
            <person name="Tanguay P."/>
            <person name="Tuskan G.A."/>
            <person name="Henrissat B."/>
            <person name="Van de Peer Y."/>
            <person name="Rouze P."/>
            <person name="Ellis J.G."/>
            <person name="Dodds P.N."/>
            <person name="Schein J.E."/>
            <person name="Zhong S."/>
            <person name="Hamelin R.C."/>
            <person name="Grigoriev I.V."/>
            <person name="Szabo L.J."/>
            <person name="Martin F."/>
        </authorList>
    </citation>
    <scope>NUCLEOTIDE SEQUENCE [LARGE SCALE GENOMIC DNA]</scope>
    <source>
        <strain evidence="2">CRL 75-36-700-3 / race SCCL</strain>
    </source>
</reference>
<dbReference type="Proteomes" id="UP000008783">
    <property type="component" value="Unassembled WGS sequence"/>
</dbReference>
<dbReference type="RefSeq" id="XP_003890855.1">
    <property type="nucleotide sequence ID" value="XM_003890806.1"/>
</dbReference>